<evidence type="ECO:0000313" key="1">
    <source>
        <dbReference type="EMBL" id="KAK2546786.1"/>
    </source>
</evidence>
<protein>
    <recommendedName>
        <fullName evidence="3">Amine oxidase domain-containing protein</fullName>
    </recommendedName>
</protein>
<dbReference type="Gene3D" id="3.90.660.10">
    <property type="match status" value="1"/>
</dbReference>
<evidence type="ECO:0000313" key="2">
    <source>
        <dbReference type="Proteomes" id="UP001249851"/>
    </source>
</evidence>
<proteinExistence type="predicted"/>
<organism evidence="1 2">
    <name type="scientific">Acropora cervicornis</name>
    <name type="common">Staghorn coral</name>
    <dbReference type="NCBI Taxonomy" id="6130"/>
    <lineage>
        <taxon>Eukaryota</taxon>
        <taxon>Metazoa</taxon>
        <taxon>Cnidaria</taxon>
        <taxon>Anthozoa</taxon>
        <taxon>Hexacorallia</taxon>
        <taxon>Scleractinia</taxon>
        <taxon>Astrocoeniina</taxon>
        <taxon>Acroporidae</taxon>
        <taxon>Acropora</taxon>
    </lineage>
</organism>
<name>A0AAD9PQ27_ACRCE</name>
<dbReference type="Proteomes" id="UP001249851">
    <property type="component" value="Unassembled WGS sequence"/>
</dbReference>
<dbReference type="AlphaFoldDB" id="A0AAD9PQ27"/>
<dbReference type="InterPro" id="IPR036188">
    <property type="entry name" value="FAD/NAD-bd_sf"/>
</dbReference>
<sequence>MVCLPLPYRDFRFMVSFITMFIDFPLSRRVFEKILNFGRIFPWERSLTRVEARGVFADSFDNLRPNAFPTLNLSDTVKTMADDAAKANSSLYSTAVDFLSDYLSPEGKELLEEAYGLKYRLYDVNPESYKKYLKEKSSEELHIGGDLRPEEGLSKLIQLLKKNVIQQKGSIYFPETVTSVMKEGSKFFLQTTNRTVRASKTVLTVGPAALKDMTGDVMQNITNHKILKSIVSVPAFFGAAVYQKPWWKDNNAKKAMLDNDMFISSGNCVGITMPYGTSSNGNGVLQTMANTGTCSDEWGSKLKISKDVIDKEMKRALEYKFQRNISDASSTVYKYWENGFWYLQKAGTNFSLEEIRDWAKRPLPGSDVFLVGKAFYNFGGWLDDTIRSTNEALVEGWKTELRL</sequence>
<dbReference type="SUPFAM" id="SSF51905">
    <property type="entry name" value="FAD/NAD(P)-binding domain"/>
    <property type="match status" value="1"/>
</dbReference>
<comment type="caution">
    <text evidence="1">The sequence shown here is derived from an EMBL/GenBank/DDBJ whole genome shotgun (WGS) entry which is preliminary data.</text>
</comment>
<dbReference type="EMBL" id="JARQWQ010000280">
    <property type="protein sequence ID" value="KAK2546786.1"/>
    <property type="molecule type" value="Genomic_DNA"/>
</dbReference>
<keyword evidence="2" id="KW-1185">Reference proteome</keyword>
<gene>
    <name evidence="1" type="ORF">P5673_033559</name>
</gene>
<reference evidence="1" key="1">
    <citation type="journal article" date="2023" name="G3 (Bethesda)">
        <title>Whole genome assembly and annotation of the endangered Caribbean coral Acropora cervicornis.</title>
        <authorList>
            <person name="Selwyn J.D."/>
            <person name="Vollmer S.V."/>
        </authorList>
    </citation>
    <scope>NUCLEOTIDE SEQUENCE</scope>
    <source>
        <strain evidence="1">K2</strain>
    </source>
</reference>
<accession>A0AAD9PQ27</accession>
<dbReference type="Gene3D" id="3.50.50.60">
    <property type="entry name" value="FAD/NAD(P)-binding domain"/>
    <property type="match status" value="1"/>
</dbReference>
<evidence type="ECO:0008006" key="3">
    <source>
        <dbReference type="Google" id="ProtNLM"/>
    </source>
</evidence>
<reference evidence="1" key="2">
    <citation type="journal article" date="2023" name="Science">
        <title>Genomic signatures of disease resistance in endangered staghorn corals.</title>
        <authorList>
            <person name="Vollmer S.V."/>
            <person name="Selwyn J.D."/>
            <person name="Despard B.A."/>
            <person name="Roesel C.L."/>
        </authorList>
    </citation>
    <scope>NUCLEOTIDE SEQUENCE</scope>
    <source>
        <strain evidence="1">K2</strain>
    </source>
</reference>